<dbReference type="EMBL" id="ML977332">
    <property type="protein sequence ID" value="KAF2112060.1"/>
    <property type="molecule type" value="Genomic_DNA"/>
</dbReference>
<feature type="region of interest" description="Disordered" evidence="1">
    <location>
        <begin position="37"/>
        <end position="63"/>
    </location>
</feature>
<accession>A0A6A5YY77</accession>
<proteinExistence type="predicted"/>
<protein>
    <submittedName>
        <fullName evidence="2">Uncharacterized protein</fullName>
    </submittedName>
</protein>
<dbReference type="Proteomes" id="UP000799770">
    <property type="component" value="Unassembled WGS sequence"/>
</dbReference>
<dbReference type="AlphaFoldDB" id="A0A6A5YY77"/>
<reference evidence="2" key="1">
    <citation type="journal article" date="2020" name="Stud. Mycol.">
        <title>101 Dothideomycetes genomes: a test case for predicting lifestyles and emergence of pathogens.</title>
        <authorList>
            <person name="Haridas S."/>
            <person name="Albert R."/>
            <person name="Binder M."/>
            <person name="Bloem J."/>
            <person name="Labutti K."/>
            <person name="Salamov A."/>
            <person name="Andreopoulos B."/>
            <person name="Baker S."/>
            <person name="Barry K."/>
            <person name="Bills G."/>
            <person name="Bluhm B."/>
            <person name="Cannon C."/>
            <person name="Castanera R."/>
            <person name="Culley D."/>
            <person name="Daum C."/>
            <person name="Ezra D."/>
            <person name="Gonzalez J."/>
            <person name="Henrissat B."/>
            <person name="Kuo A."/>
            <person name="Liang C."/>
            <person name="Lipzen A."/>
            <person name="Lutzoni F."/>
            <person name="Magnuson J."/>
            <person name="Mondo S."/>
            <person name="Nolan M."/>
            <person name="Ohm R."/>
            <person name="Pangilinan J."/>
            <person name="Park H.-J."/>
            <person name="Ramirez L."/>
            <person name="Alfaro M."/>
            <person name="Sun H."/>
            <person name="Tritt A."/>
            <person name="Yoshinaga Y."/>
            <person name="Zwiers L.-H."/>
            <person name="Turgeon B."/>
            <person name="Goodwin S."/>
            <person name="Spatafora J."/>
            <person name="Crous P."/>
            <person name="Grigoriev I."/>
        </authorList>
    </citation>
    <scope>NUCLEOTIDE SEQUENCE</scope>
    <source>
        <strain evidence="2">CBS 627.86</strain>
    </source>
</reference>
<organism evidence="2 3">
    <name type="scientific">Lophiotrema nucula</name>
    <dbReference type="NCBI Taxonomy" id="690887"/>
    <lineage>
        <taxon>Eukaryota</taxon>
        <taxon>Fungi</taxon>
        <taxon>Dikarya</taxon>
        <taxon>Ascomycota</taxon>
        <taxon>Pezizomycotina</taxon>
        <taxon>Dothideomycetes</taxon>
        <taxon>Pleosporomycetidae</taxon>
        <taxon>Pleosporales</taxon>
        <taxon>Lophiotremataceae</taxon>
        <taxon>Lophiotrema</taxon>
    </lineage>
</organism>
<evidence type="ECO:0000313" key="3">
    <source>
        <dbReference type="Proteomes" id="UP000799770"/>
    </source>
</evidence>
<evidence type="ECO:0000256" key="1">
    <source>
        <dbReference type="SAM" id="MobiDB-lite"/>
    </source>
</evidence>
<name>A0A6A5YY77_9PLEO</name>
<keyword evidence="3" id="KW-1185">Reference proteome</keyword>
<evidence type="ECO:0000313" key="2">
    <source>
        <dbReference type="EMBL" id="KAF2112060.1"/>
    </source>
</evidence>
<sequence length="159" mass="18149">MFTRDSNSAEFFSADDQLPAYSSLSLRYTPNLPHQSYREARATQSDSYQPSRSFPPMAPRNNTSDDEVVLVRSLVYPDEPPVTMEEAMVSPWANNFNTGDIDKELVNHDEYVRNALRISSKYGSNAQIECALCRQQGRICRTYSKEFLDIYGLIGSRLF</sequence>
<feature type="compositionally biased region" description="Polar residues" evidence="1">
    <location>
        <begin position="42"/>
        <end position="52"/>
    </location>
</feature>
<gene>
    <name evidence="2" type="ORF">BDV96DRAFT_649422</name>
</gene>